<feature type="domain" description="Soluble ligand binding" evidence="4">
    <location>
        <begin position="151"/>
        <end position="204"/>
    </location>
</feature>
<dbReference type="Gene3D" id="3.30.1950.10">
    <property type="entry name" value="wza like domain"/>
    <property type="match status" value="1"/>
</dbReference>
<comment type="caution">
    <text evidence="5">The sequence shown here is derived from an EMBL/GenBank/DDBJ whole genome shotgun (WGS) entry which is preliminary data.</text>
</comment>
<keyword evidence="2" id="KW-0812">Transmembrane</keyword>
<evidence type="ECO:0000256" key="2">
    <source>
        <dbReference type="SAM" id="Phobius"/>
    </source>
</evidence>
<accession>A0A3E0DIY6</accession>
<dbReference type="InterPro" id="IPR003715">
    <property type="entry name" value="Poly_export_N"/>
</dbReference>
<dbReference type="Pfam" id="PF10531">
    <property type="entry name" value="SLBB"/>
    <property type="match status" value="1"/>
</dbReference>
<evidence type="ECO:0000259" key="4">
    <source>
        <dbReference type="Pfam" id="PF10531"/>
    </source>
</evidence>
<evidence type="ECO:0000313" key="6">
    <source>
        <dbReference type="Proteomes" id="UP000256405"/>
    </source>
</evidence>
<dbReference type="EMBL" id="QUNF01000027">
    <property type="protein sequence ID" value="REG81410.1"/>
    <property type="molecule type" value="Genomic_DNA"/>
</dbReference>
<proteinExistence type="predicted"/>
<evidence type="ECO:0000256" key="1">
    <source>
        <dbReference type="ARBA" id="ARBA00022729"/>
    </source>
</evidence>
<dbReference type="PROSITE" id="PS51257">
    <property type="entry name" value="PROKAR_LIPOPROTEIN"/>
    <property type="match status" value="1"/>
</dbReference>
<dbReference type="Pfam" id="PF02563">
    <property type="entry name" value="Poly_export"/>
    <property type="match status" value="1"/>
</dbReference>
<protein>
    <submittedName>
        <fullName evidence="5">Polysaccharide export outer membrane protein</fullName>
    </submittedName>
</protein>
<evidence type="ECO:0000313" key="5">
    <source>
        <dbReference type="EMBL" id="REG81410.1"/>
    </source>
</evidence>
<dbReference type="AlphaFoldDB" id="A0A3E0DIY6"/>
<evidence type="ECO:0000259" key="3">
    <source>
        <dbReference type="Pfam" id="PF02563"/>
    </source>
</evidence>
<keyword evidence="1" id="KW-0732">Signal</keyword>
<sequence>MYNIKINGRVWVLSIVLIGMLMSSCAKRSLTYFKDIGDQQDFVMKEGLFEEPKIVTGDLLDIKVSTQNPESNLLFNYGVVSADRRGEAQISQDPLVRGYMVDPDGNIDFPTLGTIKIAGKTKEEAKSFLKKELSNLVMEPKIEIRYLNFTVTVIGEVNRPSSFVVPTERISILEALGMAGDMTAYALRENVLLIRETSEGKVIHRFDIGEKEILTSPYYYLKQNDVIYVEADKKKLSQANVNPTTIATFSILSTLVVGIMFNFNELFR</sequence>
<reference evidence="5 6" key="1">
    <citation type="submission" date="2018-08" db="EMBL/GenBank/DDBJ databases">
        <title>Genomic Encyclopedia of Archaeal and Bacterial Type Strains, Phase II (KMG-II): from individual species to whole genera.</title>
        <authorList>
            <person name="Goeker M."/>
        </authorList>
    </citation>
    <scope>NUCLEOTIDE SEQUENCE [LARGE SCALE GENOMIC DNA]</scope>
    <source>
        <strain evidence="5 6">DSM 15986</strain>
    </source>
</reference>
<dbReference type="PANTHER" id="PTHR33619">
    <property type="entry name" value="POLYSACCHARIDE EXPORT PROTEIN GFCE-RELATED"/>
    <property type="match status" value="1"/>
</dbReference>
<organism evidence="5 6">
    <name type="scientific">Algoriphagus antarcticus</name>
    <dbReference type="NCBI Taxonomy" id="238540"/>
    <lineage>
        <taxon>Bacteria</taxon>
        <taxon>Pseudomonadati</taxon>
        <taxon>Bacteroidota</taxon>
        <taxon>Cytophagia</taxon>
        <taxon>Cytophagales</taxon>
        <taxon>Cyclobacteriaceae</taxon>
        <taxon>Algoriphagus</taxon>
    </lineage>
</organism>
<feature type="domain" description="Polysaccharide export protein N-terminal" evidence="3">
    <location>
        <begin position="53"/>
        <end position="145"/>
    </location>
</feature>
<keyword evidence="2" id="KW-1133">Transmembrane helix</keyword>
<keyword evidence="6" id="KW-1185">Reference proteome</keyword>
<dbReference type="InterPro" id="IPR019554">
    <property type="entry name" value="Soluble_ligand-bd"/>
</dbReference>
<dbReference type="PANTHER" id="PTHR33619:SF3">
    <property type="entry name" value="POLYSACCHARIDE EXPORT PROTEIN GFCE-RELATED"/>
    <property type="match status" value="1"/>
</dbReference>
<dbReference type="RefSeq" id="WP_170147820.1">
    <property type="nucleotide sequence ID" value="NZ_MSSW01000058.1"/>
</dbReference>
<keyword evidence="2" id="KW-0472">Membrane</keyword>
<dbReference type="InterPro" id="IPR049712">
    <property type="entry name" value="Poly_export"/>
</dbReference>
<name>A0A3E0DIY6_9BACT</name>
<feature type="transmembrane region" description="Helical" evidence="2">
    <location>
        <begin position="244"/>
        <end position="263"/>
    </location>
</feature>
<dbReference type="GO" id="GO:0015159">
    <property type="term" value="F:polysaccharide transmembrane transporter activity"/>
    <property type="evidence" value="ECO:0007669"/>
    <property type="project" value="InterPro"/>
</dbReference>
<gene>
    <name evidence="5" type="ORF">C8N25_12758</name>
</gene>
<dbReference type="Proteomes" id="UP000256405">
    <property type="component" value="Unassembled WGS sequence"/>
</dbReference>